<reference evidence="2" key="1">
    <citation type="submission" date="2021-09" db="EMBL/GenBank/DDBJ databases">
        <authorList>
            <person name="Martin H S."/>
        </authorList>
    </citation>
    <scope>NUCLEOTIDE SEQUENCE</scope>
</reference>
<dbReference type="OrthoDB" id="6369473at2759"/>
<evidence type="ECO:0000256" key="1">
    <source>
        <dbReference type="SAM" id="MobiDB-lite"/>
    </source>
</evidence>
<dbReference type="Proteomes" id="UP000789524">
    <property type="component" value="Unassembled WGS sequence"/>
</dbReference>
<comment type="caution">
    <text evidence="2">The sequence shown here is derived from an EMBL/GenBank/DDBJ whole genome shotgun (WGS) entry which is preliminary data.</text>
</comment>
<evidence type="ECO:0000313" key="3">
    <source>
        <dbReference type="Proteomes" id="UP000789524"/>
    </source>
</evidence>
<protein>
    <submittedName>
        <fullName evidence="2">(African queen) hypothetical protein</fullName>
    </submittedName>
</protein>
<feature type="region of interest" description="Disordered" evidence="1">
    <location>
        <begin position="89"/>
        <end position="113"/>
    </location>
</feature>
<organism evidence="2 3">
    <name type="scientific">Danaus chrysippus</name>
    <name type="common">African queen</name>
    <dbReference type="NCBI Taxonomy" id="151541"/>
    <lineage>
        <taxon>Eukaryota</taxon>
        <taxon>Metazoa</taxon>
        <taxon>Ecdysozoa</taxon>
        <taxon>Arthropoda</taxon>
        <taxon>Hexapoda</taxon>
        <taxon>Insecta</taxon>
        <taxon>Pterygota</taxon>
        <taxon>Neoptera</taxon>
        <taxon>Endopterygota</taxon>
        <taxon>Lepidoptera</taxon>
        <taxon>Glossata</taxon>
        <taxon>Ditrysia</taxon>
        <taxon>Papilionoidea</taxon>
        <taxon>Nymphalidae</taxon>
        <taxon>Danainae</taxon>
        <taxon>Danaini</taxon>
        <taxon>Danaina</taxon>
        <taxon>Danaus</taxon>
        <taxon>Anosia</taxon>
    </lineage>
</organism>
<name>A0A8J2QQL7_9NEOP</name>
<dbReference type="EMBL" id="CAKASE010000050">
    <property type="protein sequence ID" value="CAG9563656.1"/>
    <property type="molecule type" value="Genomic_DNA"/>
</dbReference>
<sequence length="167" mass="18494">MESIWKTIAAELAELGPAKSVEQWKTVSLFSVIKRTGNNENVPVLTTGEEKILGITGKITSRGLDVPETITRPLLETSPIHQLLAQQYLPHHSSPPPTQSTSRTRSSRKRSAKDLGQIYEACSGSSTAALTAIAKHLESRNAIEEKRNLIESERNIILKERNRLLES</sequence>
<gene>
    <name evidence="2" type="ORF">DCHRY22_LOCUS4765</name>
</gene>
<keyword evidence="3" id="KW-1185">Reference proteome</keyword>
<evidence type="ECO:0000313" key="2">
    <source>
        <dbReference type="EMBL" id="CAG9563656.1"/>
    </source>
</evidence>
<dbReference type="AlphaFoldDB" id="A0A8J2QQL7"/>
<proteinExistence type="predicted"/>
<accession>A0A8J2QQL7</accession>